<evidence type="ECO:0000313" key="10">
    <source>
        <dbReference type="EMBL" id="CDY24080.1"/>
    </source>
</evidence>
<dbReference type="Gramene" id="CDY24080">
    <property type="protein sequence ID" value="CDY24080"/>
    <property type="gene ID" value="GSBRNA2T00024623001"/>
</dbReference>
<dbReference type="STRING" id="3708.A0A078GC86"/>
<dbReference type="InterPro" id="IPR011057">
    <property type="entry name" value="Mss4-like_sf"/>
</dbReference>
<dbReference type="PANTHER" id="PTHR10173">
    <property type="entry name" value="METHIONINE SULFOXIDE REDUCTASE"/>
    <property type="match status" value="1"/>
</dbReference>
<dbReference type="EC" id="1.8.4.12" evidence="8"/>
<keyword evidence="2 8" id="KW-0479">Metal-binding</keyword>
<dbReference type="NCBIfam" id="TIGR00357">
    <property type="entry name" value="peptide-methionine (R)-S-oxide reductase MsrB"/>
    <property type="match status" value="1"/>
</dbReference>
<evidence type="ECO:0000256" key="3">
    <source>
        <dbReference type="ARBA" id="ARBA00022833"/>
    </source>
</evidence>
<dbReference type="InterPro" id="IPR002579">
    <property type="entry name" value="Met_Sox_Rdtase_MsrB_dom"/>
</dbReference>
<keyword evidence="4" id="KW-0813">Transport</keyword>
<dbReference type="GO" id="GO:0046872">
    <property type="term" value="F:metal ion binding"/>
    <property type="evidence" value="ECO:0007669"/>
    <property type="project" value="UniProtKB-KW"/>
</dbReference>
<evidence type="ECO:0000256" key="7">
    <source>
        <dbReference type="ARBA" id="ARBA00048488"/>
    </source>
</evidence>
<dbReference type="SUPFAM" id="SSF51316">
    <property type="entry name" value="Mss4-like"/>
    <property type="match status" value="1"/>
</dbReference>
<dbReference type="SMR" id="A0A078GC86"/>
<evidence type="ECO:0000313" key="11">
    <source>
        <dbReference type="Proteomes" id="UP000028999"/>
    </source>
</evidence>
<keyword evidence="11" id="KW-1185">Reference proteome</keyword>
<organism evidence="10 11">
    <name type="scientific">Brassica napus</name>
    <name type="common">Rape</name>
    <dbReference type="NCBI Taxonomy" id="3708"/>
    <lineage>
        <taxon>Eukaryota</taxon>
        <taxon>Viridiplantae</taxon>
        <taxon>Streptophyta</taxon>
        <taxon>Embryophyta</taxon>
        <taxon>Tracheophyta</taxon>
        <taxon>Spermatophyta</taxon>
        <taxon>Magnoliopsida</taxon>
        <taxon>eudicotyledons</taxon>
        <taxon>Gunneridae</taxon>
        <taxon>Pentapetalae</taxon>
        <taxon>rosids</taxon>
        <taxon>malvids</taxon>
        <taxon>Brassicales</taxon>
        <taxon>Brassicaceae</taxon>
        <taxon>Brassiceae</taxon>
        <taxon>Brassica</taxon>
    </lineage>
</organism>
<dbReference type="GO" id="GO:0030091">
    <property type="term" value="P:protein repair"/>
    <property type="evidence" value="ECO:0007669"/>
    <property type="project" value="InterPro"/>
</dbReference>
<dbReference type="Proteomes" id="UP000028999">
    <property type="component" value="Unassembled WGS sequence"/>
</dbReference>
<dbReference type="EMBL" id="LK032153">
    <property type="protein sequence ID" value="CDY24080.1"/>
    <property type="molecule type" value="Genomic_DNA"/>
</dbReference>
<dbReference type="OMA" id="RHCINGV"/>
<feature type="domain" description="MsrB" evidence="9">
    <location>
        <begin position="77"/>
        <end position="199"/>
    </location>
</feature>
<reference evidence="10 11" key="1">
    <citation type="journal article" date="2014" name="Science">
        <title>Plant genetics. Early allopolyploid evolution in the post-Neolithic Brassica napus oilseed genome.</title>
        <authorList>
            <person name="Chalhoub B."/>
            <person name="Denoeud F."/>
            <person name="Liu S."/>
            <person name="Parkin I.A."/>
            <person name="Tang H."/>
            <person name="Wang X."/>
            <person name="Chiquet J."/>
            <person name="Belcram H."/>
            <person name="Tong C."/>
            <person name="Samans B."/>
            <person name="Correa M."/>
            <person name="Da Silva C."/>
            <person name="Just J."/>
            <person name="Falentin C."/>
            <person name="Koh C.S."/>
            <person name="Le Clainche I."/>
            <person name="Bernard M."/>
            <person name="Bento P."/>
            <person name="Noel B."/>
            <person name="Labadie K."/>
            <person name="Alberti A."/>
            <person name="Charles M."/>
            <person name="Arnaud D."/>
            <person name="Guo H."/>
            <person name="Daviaud C."/>
            <person name="Alamery S."/>
            <person name="Jabbari K."/>
            <person name="Zhao M."/>
            <person name="Edger P.P."/>
            <person name="Chelaifa H."/>
            <person name="Tack D."/>
            <person name="Lassalle G."/>
            <person name="Mestiri I."/>
            <person name="Schnel N."/>
            <person name="Le Paslier M.C."/>
            <person name="Fan G."/>
            <person name="Renault V."/>
            <person name="Bayer P.E."/>
            <person name="Golicz A.A."/>
            <person name="Manoli S."/>
            <person name="Lee T.H."/>
            <person name="Thi V.H."/>
            <person name="Chalabi S."/>
            <person name="Hu Q."/>
            <person name="Fan C."/>
            <person name="Tollenaere R."/>
            <person name="Lu Y."/>
            <person name="Battail C."/>
            <person name="Shen J."/>
            <person name="Sidebottom C.H."/>
            <person name="Wang X."/>
            <person name="Canaguier A."/>
            <person name="Chauveau A."/>
            <person name="Berard A."/>
            <person name="Deniot G."/>
            <person name="Guan M."/>
            <person name="Liu Z."/>
            <person name="Sun F."/>
            <person name="Lim Y.P."/>
            <person name="Lyons E."/>
            <person name="Town C.D."/>
            <person name="Bancroft I."/>
            <person name="Wang X."/>
            <person name="Meng J."/>
            <person name="Ma J."/>
            <person name="Pires J.C."/>
            <person name="King G.J."/>
            <person name="Brunel D."/>
            <person name="Delourme R."/>
            <person name="Renard M."/>
            <person name="Aury J.M."/>
            <person name="Adams K.L."/>
            <person name="Batley J."/>
            <person name="Snowdon R.J."/>
            <person name="Tost J."/>
            <person name="Edwards D."/>
            <person name="Zhou Y."/>
            <person name="Hua W."/>
            <person name="Sharpe A.G."/>
            <person name="Paterson A.H."/>
            <person name="Guan C."/>
            <person name="Wincker P."/>
        </authorList>
    </citation>
    <scope>NUCLEOTIDE SEQUENCE [LARGE SCALE GENOMIC DNA]</scope>
    <source>
        <strain evidence="11">cv. Darmor-bzh</strain>
    </source>
</reference>
<dbReference type="FunFam" id="2.170.150.20:FF:000001">
    <property type="entry name" value="Peptide methionine sulfoxide reductase MsrB"/>
    <property type="match status" value="1"/>
</dbReference>
<comment type="catalytic activity">
    <reaction evidence="7 8">
        <text>L-methionyl-[protein] + [thioredoxin]-disulfide + H2O = L-methionyl-(R)-S-oxide-[protein] + [thioredoxin]-dithiol</text>
        <dbReference type="Rhea" id="RHEA:24164"/>
        <dbReference type="Rhea" id="RHEA-COMP:10698"/>
        <dbReference type="Rhea" id="RHEA-COMP:10700"/>
        <dbReference type="Rhea" id="RHEA-COMP:12313"/>
        <dbReference type="Rhea" id="RHEA-COMP:12314"/>
        <dbReference type="ChEBI" id="CHEBI:15377"/>
        <dbReference type="ChEBI" id="CHEBI:16044"/>
        <dbReference type="ChEBI" id="CHEBI:29950"/>
        <dbReference type="ChEBI" id="CHEBI:45764"/>
        <dbReference type="ChEBI" id="CHEBI:50058"/>
        <dbReference type="EC" id="1.8.4.12"/>
    </reaction>
</comment>
<evidence type="ECO:0000256" key="2">
    <source>
        <dbReference type="ARBA" id="ARBA00022723"/>
    </source>
</evidence>
<comment type="function">
    <text evidence="8">Catalyzes the reduction of methionine sulfoxide (MetSO) to methionine in proteins. Plays a protective role against oxidative stress by restoring activity to proteins that have been inactivated by methionine oxidation. MSRB family specifically reduces the MetSO R-enantiomer.</text>
</comment>
<dbReference type="PaxDb" id="3708-A0A078GC86"/>
<keyword evidence="5 8" id="KW-0560">Oxidoreductase</keyword>
<keyword evidence="4" id="KW-0249">Electron transport</keyword>
<dbReference type="KEGG" id="bna:106345799"/>
<name>A0A078GC86_BRANA</name>
<dbReference type="Pfam" id="PF01641">
    <property type="entry name" value="SelR"/>
    <property type="match status" value="1"/>
</dbReference>
<comment type="similarity">
    <text evidence="1 8">Belongs to the MsrB Met sulfoxide reductase family.</text>
</comment>
<evidence type="ECO:0000259" key="9">
    <source>
        <dbReference type="PROSITE" id="PS51790"/>
    </source>
</evidence>
<dbReference type="OrthoDB" id="44061at2759"/>
<keyword evidence="6" id="KW-0676">Redox-active center</keyword>
<comment type="cofactor">
    <cofactor evidence="8">
        <name>Zn(2+)</name>
        <dbReference type="ChEBI" id="CHEBI:29105"/>
    </cofactor>
    <text evidence="8">Binds 1 zinc ion per subunit.</text>
</comment>
<proteinExistence type="inferred from homology"/>
<dbReference type="PROSITE" id="PS51790">
    <property type="entry name" value="MSRB"/>
    <property type="match status" value="1"/>
</dbReference>
<dbReference type="InterPro" id="IPR028427">
    <property type="entry name" value="Met_Sox_Rdtase_MsrB"/>
</dbReference>
<dbReference type="GO" id="GO:0033743">
    <property type="term" value="F:peptide-methionine (R)-S-oxide reductase activity"/>
    <property type="evidence" value="ECO:0000318"/>
    <property type="project" value="GO_Central"/>
</dbReference>
<evidence type="ECO:0000256" key="5">
    <source>
        <dbReference type="ARBA" id="ARBA00023002"/>
    </source>
</evidence>
<dbReference type="PANTHER" id="PTHR10173:SF52">
    <property type="entry name" value="METHIONINE-R-SULFOXIDE REDUCTASE B1"/>
    <property type="match status" value="1"/>
</dbReference>
<dbReference type="GO" id="GO:0006979">
    <property type="term" value="P:response to oxidative stress"/>
    <property type="evidence" value="ECO:0007669"/>
    <property type="project" value="InterPro"/>
</dbReference>
<gene>
    <name evidence="10" type="primary">BnaA06g00780D</name>
    <name evidence="10" type="ORF">GSBRNA2T00024623001</name>
</gene>
<protein>
    <recommendedName>
        <fullName evidence="8">Peptide-methionine (R)-S-oxide reductase</fullName>
        <ecNumber evidence="8">1.8.4.12</ecNumber>
    </recommendedName>
</protein>
<evidence type="ECO:0000256" key="6">
    <source>
        <dbReference type="ARBA" id="ARBA00023284"/>
    </source>
</evidence>
<evidence type="ECO:0000256" key="4">
    <source>
        <dbReference type="ARBA" id="ARBA00022982"/>
    </source>
</evidence>
<dbReference type="GO" id="GO:0005737">
    <property type="term" value="C:cytoplasm"/>
    <property type="evidence" value="ECO:0000318"/>
    <property type="project" value="GO_Central"/>
</dbReference>
<dbReference type="Gene3D" id="2.170.150.20">
    <property type="entry name" value="Peptide methionine sulfoxide reductase"/>
    <property type="match status" value="1"/>
</dbReference>
<accession>A0A078GC86</accession>
<evidence type="ECO:0000256" key="8">
    <source>
        <dbReference type="RuleBase" id="RU365044"/>
    </source>
</evidence>
<evidence type="ECO:0000256" key="1">
    <source>
        <dbReference type="ARBA" id="ARBA00007174"/>
    </source>
</evidence>
<sequence>MASSSCFTIQSRFVSARTKLDSISKPSLSGFACRSLTKPRNLNLSVLLRCSMGSFNSSQKSDNVQEAAKSDFASISEGEWKKRLTPEQYYITRQKGTERAFTGEYWNTKTPGVYKCICCDTPLFDSSTKFDSGTGWPSYYQPIGNNVKSKLDLSIIFMPRQEVICAVCNAHLGHVFDDGPRPTGKRYCLNSAALKLESLERTRE</sequence>
<keyword evidence="3 8" id="KW-0862">Zinc</keyword>
<dbReference type="AlphaFoldDB" id="A0A078GC86"/>